<reference evidence="4 5" key="1">
    <citation type="submission" date="2019-07" db="EMBL/GenBank/DDBJ databases">
        <title>Whole genome shotgun sequence of Deinococcus cellulosilyticus NBRC 106333.</title>
        <authorList>
            <person name="Hosoyama A."/>
            <person name="Uohara A."/>
            <person name="Ohji S."/>
            <person name="Ichikawa N."/>
        </authorList>
    </citation>
    <scope>NUCLEOTIDE SEQUENCE [LARGE SCALE GENOMIC DNA]</scope>
    <source>
        <strain evidence="4 5">NBRC 106333</strain>
    </source>
</reference>
<dbReference type="PROSITE" id="PS50943">
    <property type="entry name" value="HTH_CROC1"/>
    <property type="match status" value="1"/>
</dbReference>
<dbReference type="InterPro" id="IPR050807">
    <property type="entry name" value="TransReg_Diox_bact_type"/>
</dbReference>
<organism evidence="4 5">
    <name type="scientific">Deinococcus cellulosilyticus (strain DSM 18568 / NBRC 106333 / KACC 11606 / 5516J-15)</name>
    <dbReference type="NCBI Taxonomy" id="1223518"/>
    <lineage>
        <taxon>Bacteria</taxon>
        <taxon>Thermotogati</taxon>
        <taxon>Deinococcota</taxon>
        <taxon>Deinococci</taxon>
        <taxon>Deinococcales</taxon>
        <taxon>Deinococcaceae</taxon>
        <taxon>Deinococcus</taxon>
    </lineage>
</organism>
<comment type="caution">
    <text evidence="4">The sequence shown here is derived from an EMBL/GenBank/DDBJ whole genome shotgun (WGS) entry which is preliminary data.</text>
</comment>
<sequence length="124" mass="14091">MTLPTPDPPTLGEELRKTRKQHGFTLKDVEKETGISNAYLSQLETGKIDRPAPDKLYQLAQMYRINFNDLMVKAGHIRKRSDLPEDHPQLVGTALSAEKLTPEEEKALLMYLKHILRNPDRNGG</sequence>
<dbReference type="AlphaFoldDB" id="A0A511NB38"/>
<dbReference type="InterPro" id="IPR001387">
    <property type="entry name" value="Cro/C1-type_HTH"/>
</dbReference>
<evidence type="ECO:0000256" key="1">
    <source>
        <dbReference type="ARBA" id="ARBA00023125"/>
    </source>
</evidence>
<dbReference type="PANTHER" id="PTHR46797">
    <property type="entry name" value="HTH-TYPE TRANSCRIPTIONAL REGULATOR"/>
    <property type="match status" value="1"/>
</dbReference>
<proteinExistence type="predicted"/>
<dbReference type="Pfam" id="PF01381">
    <property type="entry name" value="HTH_3"/>
    <property type="match status" value="1"/>
</dbReference>
<dbReference type="Proteomes" id="UP000321306">
    <property type="component" value="Unassembled WGS sequence"/>
</dbReference>
<dbReference type="EMBL" id="BJXB01000054">
    <property type="protein sequence ID" value="GEM50039.1"/>
    <property type="molecule type" value="Genomic_DNA"/>
</dbReference>
<evidence type="ECO:0000313" key="5">
    <source>
        <dbReference type="Proteomes" id="UP000321306"/>
    </source>
</evidence>
<feature type="region of interest" description="Disordered" evidence="2">
    <location>
        <begin position="1"/>
        <end position="22"/>
    </location>
</feature>
<keyword evidence="1" id="KW-0238">DNA-binding</keyword>
<dbReference type="SMART" id="SM00530">
    <property type="entry name" value="HTH_XRE"/>
    <property type="match status" value="1"/>
</dbReference>
<feature type="domain" description="HTH cro/C1-type" evidence="3">
    <location>
        <begin position="15"/>
        <end position="70"/>
    </location>
</feature>
<evidence type="ECO:0000313" key="4">
    <source>
        <dbReference type="EMBL" id="GEM50039.1"/>
    </source>
</evidence>
<dbReference type="GO" id="GO:0005829">
    <property type="term" value="C:cytosol"/>
    <property type="evidence" value="ECO:0007669"/>
    <property type="project" value="TreeGrafter"/>
</dbReference>
<dbReference type="GO" id="GO:0003700">
    <property type="term" value="F:DNA-binding transcription factor activity"/>
    <property type="evidence" value="ECO:0007669"/>
    <property type="project" value="TreeGrafter"/>
</dbReference>
<dbReference type="CDD" id="cd00093">
    <property type="entry name" value="HTH_XRE"/>
    <property type="match status" value="1"/>
</dbReference>
<gene>
    <name evidence="4" type="ORF">DC3_56740</name>
</gene>
<dbReference type="GO" id="GO:0003677">
    <property type="term" value="F:DNA binding"/>
    <property type="evidence" value="ECO:0007669"/>
    <property type="project" value="UniProtKB-KW"/>
</dbReference>
<dbReference type="PANTHER" id="PTHR46797:SF1">
    <property type="entry name" value="METHYLPHOSPHONATE SYNTHASE"/>
    <property type="match status" value="1"/>
</dbReference>
<accession>A0A511NB38</accession>
<evidence type="ECO:0000256" key="2">
    <source>
        <dbReference type="SAM" id="MobiDB-lite"/>
    </source>
</evidence>
<protein>
    <recommendedName>
        <fullName evidence="3">HTH cro/C1-type domain-containing protein</fullName>
    </recommendedName>
</protein>
<keyword evidence="5" id="KW-1185">Reference proteome</keyword>
<name>A0A511NB38_DEIC1</name>
<dbReference type="RefSeq" id="WP_186816317.1">
    <property type="nucleotide sequence ID" value="NZ_BJXB01000054.1"/>
</dbReference>
<dbReference type="Gene3D" id="1.10.260.40">
    <property type="entry name" value="lambda repressor-like DNA-binding domains"/>
    <property type="match status" value="1"/>
</dbReference>
<dbReference type="SUPFAM" id="SSF47413">
    <property type="entry name" value="lambda repressor-like DNA-binding domains"/>
    <property type="match status" value="1"/>
</dbReference>
<dbReference type="InterPro" id="IPR010982">
    <property type="entry name" value="Lambda_DNA-bd_dom_sf"/>
</dbReference>
<evidence type="ECO:0000259" key="3">
    <source>
        <dbReference type="PROSITE" id="PS50943"/>
    </source>
</evidence>